<accession>A0A5N1IDP5</accession>
<evidence type="ECO:0000313" key="2">
    <source>
        <dbReference type="Proteomes" id="UP000327236"/>
    </source>
</evidence>
<name>A0A5N1IDP5_LACJE</name>
<proteinExistence type="predicted"/>
<dbReference type="EMBL" id="VYWW01000013">
    <property type="protein sequence ID" value="KAA9322974.1"/>
    <property type="molecule type" value="Genomic_DNA"/>
</dbReference>
<dbReference type="Proteomes" id="UP000327236">
    <property type="component" value="Unassembled WGS sequence"/>
</dbReference>
<dbReference type="OrthoDB" id="9901121at2"/>
<comment type="caution">
    <text evidence="1">The sequence shown here is derived from an EMBL/GenBank/DDBJ whole genome shotgun (WGS) entry which is preliminary data.</text>
</comment>
<reference evidence="1 2" key="1">
    <citation type="submission" date="2019-09" db="EMBL/GenBank/DDBJ databases">
        <title>Draft genome sequence assemblies of isolates from the urinary tract.</title>
        <authorList>
            <person name="Mores C.R."/>
            <person name="Putonti C."/>
            <person name="Wolfe A.J."/>
        </authorList>
    </citation>
    <scope>NUCLEOTIDE SEQUENCE [LARGE SCALE GENOMIC DNA]</scope>
    <source>
        <strain evidence="1 2">UMB246</strain>
    </source>
</reference>
<evidence type="ECO:0000313" key="1">
    <source>
        <dbReference type="EMBL" id="KAA9322974.1"/>
    </source>
</evidence>
<gene>
    <name evidence="1" type="ORF">F6H94_04260</name>
</gene>
<protein>
    <submittedName>
        <fullName evidence="1">Uncharacterized protein</fullName>
    </submittedName>
</protein>
<sequence length="90" mass="11032">MTKKYNICKVIFSGRSGKCYKGYVISRDVRNTIDIFEQHHTFVLEFIPLWKVILFKRPRGKWIYLNNVSLEYLRKTRFKVERYSNYNEED</sequence>
<organism evidence="1 2">
    <name type="scientific">Lactobacillus jensenii</name>
    <dbReference type="NCBI Taxonomy" id="109790"/>
    <lineage>
        <taxon>Bacteria</taxon>
        <taxon>Bacillati</taxon>
        <taxon>Bacillota</taxon>
        <taxon>Bacilli</taxon>
        <taxon>Lactobacillales</taxon>
        <taxon>Lactobacillaceae</taxon>
        <taxon>Lactobacillus</taxon>
    </lineage>
</organism>
<dbReference type="AlphaFoldDB" id="A0A5N1IDP5"/>